<keyword evidence="3" id="KW-0804">Transcription</keyword>
<dbReference type="Gene3D" id="1.10.10.10">
    <property type="entry name" value="Winged helix-like DNA-binding domain superfamily/Winged helix DNA-binding domain"/>
    <property type="match status" value="1"/>
</dbReference>
<dbReference type="InterPro" id="IPR005471">
    <property type="entry name" value="Tscrpt_reg_IclR_N"/>
</dbReference>
<dbReference type="SMART" id="SM00346">
    <property type="entry name" value="HTH_ICLR"/>
    <property type="match status" value="1"/>
</dbReference>
<dbReference type="GO" id="GO:0003700">
    <property type="term" value="F:DNA-binding transcription factor activity"/>
    <property type="evidence" value="ECO:0007669"/>
    <property type="project" value="TreeGrafter"/>
</dbReference>
<dbReference type="GO" id="GO:0045892">
    <property type="term" value="P:negative regulation of DNA-templated transcription"/>
    <property type="evidence" value="ECO:0007669"/>
    <property type="project" value="TreeGrafter"/>
</dbReference>
<evidence type="ECO:0000259" key="5">
    <source>
        <dbReference type="PROSITE" id="PS51078"/>
    </source>
</evidence>
<name>A0A7D4DYU7_9BURK</name>
<dbReference type="InterPro" id="IPR050707">
    <property type="entry name" value="HTH_MetabolicPath_Reg"/>
</dbReference>
<dbReference type="EMBL" id="CP053985">
    <property type="protein sequence ID" value="QKH37335.1"/>
    <property type="molecule type" value="Genomic_DNA"/>
</dbReference>
<dbReference type="PANTHER" id="PTHR30136">
    <property type="entry name" value="HELIX-TURN-HELIX TRANSCRIPTIONAL REGULATOR, ICLR FAMILY"/>
    <property type="match status" value="1"/>
</dbReference>
<dbReference type="Pfam" id="PF01614">
    <property type="entry name" value="IclR_C"/>
    <property type="match status" value="1"/>
</dbReference>
<dbReference type="PROSITE" id="PS51077">
    <property type="entry name" value="HTH_ICLR"/>
    <property type="match status" value="1"/>
</dbReference>
<keyword evidence="7" id="KW-1185">Reference proteome</keyword>
<organism evidence="6 7">
    <name type="scientific">Achromobacter pestifer</name>
    <dbReference type="NCBI Taxonomy" id="1353889"/>
    <lineage>
        <taxon>Bacteria</taxon>
        <taxon>Pseudomonadati</taxon>
        <taxon>Pseudomonadota</taxon>
        <taxon>Betaproteobacteria</taxon>
        <taxon>Burkholderiales</taxon>
        <taxon>Alcaligenaceae</taxon>
        <taxon>Achromobacter</taxon>
    </lineage>
</organism>
<dbReference type="RefSeq" id="WP_173146185.1">
    <property type="nucleotide sequence ID" value="NZ_CP053985.1"/>
</dbReference>
<dbReference type="InterPro" id="IPR036390">
    <property type="entry name" value="WH_DNA-bd_sf"/>
</dbReference>
<dbReference type="InterPro" id="IPR036388">
    <property type="entry name" value="WH-like_DNA-bd_sf"/>
</dbReference>
<evidence type="ECO:0000256" key="1">
    <source>
        <dbReference type="ARBA" id="ARBA00023015"/>
    </source>
</evidence>
<evidence type="ECO:0000313" key="6">
    <source>
        <dbReference type="EMBL" id="QKH37335.1"/>
    </source>
</evidence>
<dbReference type="AlphaFoldDB" id="A0A7D4DYU7"/>
<evidence type="ECO:0000313" key="7">
    <source>
        <dbReference type="Proteomes" id="UP000500970"/>
    </source>
</evidence>
<accession>A0A7D4DYU7</accession>
<evidence type="ECO:0000259" key="4">
    <source>
        <dbReference type="PROSITE" id="PS51077"/>
    </source>
</evidence>
<keyword evidence="1" id="KW-0805">Transcription regulation</keyword>
<dbReference type="GO" id="GO:0003677">
    <property type="term" value="F:DNA binding"/>
    <property type="evidence" value="ECO:0007669"/>
    <property type="project" value="UniProtKB-KW"/>
</dbReference>
<dbReference type="InterPro" id="IPR014757">
    <property type="entry name" value="Tscrpt_reg_IclR_C"/>
</dbReference>
<evidence type="ECO:0000256" key="3">
    <source>
        <dbReference type="ARBA" id="ARBA00023163"/>
    </source>
</evidence>
<feature type="domain" description="IclR-ED" evidence="5">
    <location>
        <begin position="82"/>
        <end position="266"/>
    </location>
</feature>
<reference evidence="6 7" key="1">
    <citation type="submission" date="2020-05" db="EMBL/GenBank/DDBJ databases">
        <title>FDA dAtabase for Regulatory Grade micrObial Sequences (FDA-ARGOS): Supporting development and validation of Infectious Disease Dx tests.</title>
        <authorList>
            <person name="Sproer C."/>
            <person name="Gronow S."/>
            <person name="Severitt S."/>
            <person name="Schroder I."/>
            <person name="Tallon L."/>
            <person name="Sadzewicz L."/>
            <person name="Zhao X."/>
            <person name="Vavikolanu K."/>
            <person name="Mehta A."/>
            <person name="Aluvathingal J."/>
            <person name="Nadendla S."/>
            <person name="Myers T."/>
            <person name="Yan Y."/>
            <person name="Sichtig H."/>
        </authorList>
    </citation>
    <scope>NUCLEOTIDE SEQUENCE [LARGE SCALE GENOMIC DNA]</scope>
    <source>
        <strain evidence="6 7">FDAARGOS_790</strain>
    </source>
</reference>
<proteinExistence type="predicted"/>
<dbReference type="SUPFAM" id="SSF46785">
    <property type="entry name" value="Winged helix' DNA-binding domain"/>
    <property type="match status" value="1"/>
</dbReference>
<dbReference type="PANTHER" id="PTHR30136:SF33">
    <property type="entry name" value="TRANSCRIPTIONAL REGULATORY PROTEIN"/>
    <property type="match status" value="1"/>
</dbReference>
<dbReference type="KEGG" id="apes:FOC84_21320"/>
<gene>
    <name evidence="6" type="ORF">FOC84_21320</name>
</gene>
<keyword evidence="2" id="KW-0238">DNA-binding</keyword>
<evidence type="ECO:0000256" key="2">
    <source>
        <dbReference type="ARBA" id="ARBA00023125"/>
    </source>
</evidence>
<feature type="domain" description="HTH iclR-type" evidence="4">
    <location>
        <begin position="19"/>
        <end position="81"/>
    </location>
</feature>
<dbReference type="Gene3D" id="3.30.450.40">
    <property type="match status" value="1"/>
</dbReference>
<sequence>MNLESQFQVDGADAEKGSGGALARGIALLQAFSSERTRLTGRELMALTGLPKPTMFRLLTTLCEAHLLRYNEADGCYVPAAGLANLAAPVLARTSIRQLAFGPMQALADRLRAQVSLGLGHGFDLVFIELAQSKDCVTVRPSMGSRISLARTATGRAYLCALSAEKQQEYLSQLSQNDPAMAEMLRQRLAKARQDLEQRSFTVNLGDLNRQIHAVAVPLRSVPGSDEVFVINCAVPSFELQPDQLLDDVGPRLVTLARSIEAALGLPPLYAVDGFPQSADFLPTSPPPR</sequence>
<protein>
    <submittedName>
        <fullName evidence="6">IclR family transcriptional regulator</fullName>
    </submittedName>
</protein>
<dbReference type="PROSITE" id="PS51078">
    <property type="entry name" value="ICLR_ED"/>
    <property type="match status" value="1"/>
</dbReference>
<dbReference type="Pfam" id="PF09339">
    <property type="entry name" value="HTH_IclR"/>
    <property type="match status" value="1"/>
</dbReference>
<dbReference type="InterPro" id="IPR029016">
    <property type="entry name" value="GAF-like_dom_sf"/>
</dbReference>
<dbReference type="Proteomes" id="UP000500970">
    <property type="component" value="Chromosome"/>
</dbReference>
<dbReference type="SUPFAM" id="SSF55781">
    <property type="entry name" value="GAF domain-like"/>
    <property type="match status" value="1"/>
</dbReference>